<keyword evidence="2" id="KW-1185">Reference proteome</keyword>
<evidence type="ECO:0000313" key="1">
    <source>
        <dbReference type="EMBL" id="KAH0739229.1"/>
    </source>
</evidence>
<proteinExistence type="predicted"/>
<accession>A0ABQ7TY65</accession>
<gene>
    <name evidence="1" type="ORF">KY290_037934</name>
</gene>
<reference evidence="1 2" key="1">
    <citation type="journal article" date="2021" name="bioRxiv">
        <title>Chromosome-scale and haplotype-resolved genome assembly of a tetraploid potato cultivar.</title>
        <authorList>
            <person name="Sun H."/>
            <person name="Jiao W.-B."/>
            <person name="Krause K."/>
            <person name="Campoy J.A."/>
            <person name="Goel M."/>
            <person name="Folz-Donahue K."/>
            <person name="Kukat C."/>
            <person name="Huettel B."/>
            <person name="Schneeberger K."/>
        </authorList>
    </citation>
    <scope>NUCLEOTIDE SEQUENCE [LARGE SCALE GENOMIC DNA]</scope>
    <source>
        <strain evidence="1">SolTubOtavaFocal</strain>
        <tissue evidence="1">Leaves</tissue>
    </source>
</reference>
<dbReference type="Proteomes" id="UP000826656">
    <property type="component" value="Unassembled WGS sequence"/>
</dbReference>
<protein>
    <recommendedName>
        <fullName evidence="3">Reverse transcriptase</fullName>
    </recommendedName>
</protein>
<sequence length="125" mass="14418">MCLPKIEGGLGFGSLHDTSKALFGKLWWNLRTTRSLWSAYMVNKYNKKFHPAIAQAKGYNIEGLQLQQVICKWWTTNQPPQHFQSHPSNHYGREGILGSMEEILHIIEWYLLCSKRLAINDTSAK</sequence>
<comment type="caution">
    <text evidence="1">The sequence shown here is derived from an EMBL/GenBank/DDBJ whole genome shotgun (WGS) entry which is preliminary data.</text>
</comment>
<evidence type="ECO:0008006" key="3">
    <source>
        <dbReference type="Google" id="ProtNLM"/>
    </source>
</evidence>
<dbReference type="EMBL" id="JAIVGD010000028">
    <property type="protein sequence ID" value="KAH0739229.1"/>
    <property type="molecule type" value="Genomic_DNA"/>
</dbReference>
<organism evidence="1 2">
    <name type="scientific">Solanum tuberosum</name>
    <name type="common">Potato</name>
    <dbReference type="NCBI Taxonomy" id="4113"/>
    <lineage>
        <taxon>Eukaryota</taxon>
        <taxon>Viridiplantae</taxon>
        <taxon>Streptophyta</taxon>
        <taxon>Embryophyta</taxon>
        <taxon>Tracheophyta</taxon>
        <taxon>Spermatophyta</taxon>
        <taxon>Magnoliopsida</taxon>
        <taxon>eudicotyledons</taxon>
        <taxon>Gunneridae</taxon>
        <taxon>Pentapetalae</taxon>
        <taxon>asterids</taxon>
        <taxon>lamiids</taxon>
        <taxon>Solanales</taxon>
        <taxon>Solanaceae</taxon>
        <taxon>Solanoideae</taxon>
        <taxon>Solaneae</taxon>
        <taxon>Solanum</taxon>
    </lineage>
</organism>
<evidence type="ECO:0000313" key="2">
    <source>
        <dbReference type="Proteomes" id="UP000826656"/>
    </source>
</evidence>
<name>A0ABQ7TY65_SOLTU</name>